<evidence type="ECO:0000256" key="2">
    <source>
        <dbReference type="ARBA" id="ARBA00022737"/>
    </source>
</evidence>
<evidence type="ECO:0000313" key="8">
    <source>
        <dbReference type="EMBL" id="KTA96068.1"/>
    </source>
</evidence>
<protein>
    <submittedName>
        <fullName evidence="8">DNA-binding protein REB1</fullName>
    </submittedName>
</protein>
<keyword evidence="2" id="KW-0677">Repeat</keyword>
<dbReference type="Pfam" id="PF21559">
    <property type="entry name" value="Reb1_MybAD"/>
    <property type="match status" value="1"/>
</dbReference>
<proteinExistence type="predicted"/>
<dbReference type="InterPro" id="IPR009057">
    <property type="entry name" value="Homeodomain-like_sf"/>
</dbReference>
<dbReference type="VEuPathDB" id="FungiDB:GVI51_H09867"/>
<feature type="compositionally biased region" description="Basic and acidic residues" evidence="5">
    <location>
        <begin position="71"/>
        <end position="85"/>
    </location>
</feature>
<evidence type="ECO:0000256" key="1">
    <source>
        <dbReference type="ARBA" id="ARBA00004123"/>
    </source>
</evidence>
<feature type="compositionally biased region" description="Basic residues" evidence="5">
    <location>
        <begin position="52"/>
        <end position="70"/>
    </location>
</feature>
<comment type="caution">
    <text evidence="8">The sequence shown here is derived from an EMBL/GenBank/DDBJ whole genome shotgun (WGS) entry which is preliminary data.</text>
</comment>
<dbReference type="VEuPathDB" id="FungiDB:CAGL0H09988g"/>
<feature type="compositionally biased region" description="Polar residues" evidence="5">
    <location>
        <begin position="140"/>
        <end position="152"/>
    </location>
</feature>
<organism evidence="8 10">
    <name type="scientific">Candida glabrata</name>
    <name type="common">Yeast</name>
    <name type="synonym">Torulopsis glabrata</name>
    <dbReference type="NCBI Taxonomy" id="5478"/>
    <lineage>
        <taxon>Eukaryota</taxon>
        <taxon>Fungi</taxon>
        <taxon>Dikarya</taxon>
        <taxon>Ascomycota</taxon>
        <taxon>Saccharomycotina</taxon>
        <taxon>Saccharomycetes</taxon>
        <taxon>Saccharomycetales</taxon>
        <taxon>Saccharomycetaceae</taxon>
        <taxon>Nakaseomyces</taxon>
    </lineage>
</organism>
<feature type="region of interest" description="Disordered" evidence="5">
    <location>
        <begin position="127"/>
        <end position="222"/>
    </location>
</feature>
<keyword evidence="4" id="KW-0539">Nucleus</keyword>
<dbReference type="Gene3D" id="1.10.10.60">
    <property type="entry name" value="Homeodomain-like"/>
    <property type="match status" value="2"/>
</dbReference>
<comment type="subcellular location">
    <subcellularLocation>
        <location evidence="1">Nucleus</location>
    </subcellularLocation>
</comment>
<dbReference type="GO" id="GO:0000976">
    <property type="term" value="F:transcription cis-regulatory region binding"/>
    <property type="evidence" value="ECO:0007669"/>
    <property type="project" value="TreeGrafter"/>
</dbReference>
<dbReference type="PROSITE" id="PS51294">
    <property type="entry name" value="HTH_MYB"/>
    <property type="match status" value="2"/>
</dbReference>
<sequence>MSEHKEDDQSVEEAVMKYVGSLSGGARGDDGDAVPETDGGALLESHTGNGGKSKKSKKRRGSKVSKRERKRSLEGGHSKKLKLSEDISNNVPDITSADDEGFIVDPDLADLEDPSVMMDQPDPIVQKALLASRDVDKTTDLSQYNSDGQSSSDEAKAMKDLESYVEGQQHDLAVDGGADTEQPQDKLNYEPNDQTLDIGLGDGSRSYDDELSNPLSKPLEGKNYQEVLPKVINTKQRNDTTFGNKITLGGTEYDVDVPESVRVRQLLKEAVINASKLVDKETADSVRAASKKGAGGSVQPDGRIISSKAFSKEEDEALEKFVNEYQIIEGVTRRQVCERIWNSDRPRDNFWHSIYQVLPYRTSASIYKHMRRKYHIFEQRGKWNKEEDEILEKLCKDKEGQWVEIGKVLGRMPEDCRDRWRNYVKCGGNRSANRWTAEEEEMLKRVVNQMMEEANGQYRGMDEGGNNIGELGSGDQTNLGIDDSNSMISDKKENNLSFKDVINWTIVSERMQGKRSRIQCRYKWNKMLKREASDRLDSRDEEDMKWLFRRIIQLEITDEKSLDWQELAESNPSSEMTPLEAEVCYDKLKRLVKEIKNKNPTEVATKVLAHFEYQASDDIETNKQLHTHTAKFIRVHPSTTLTSHAVEVLQNRR</sequence>
<feature type="domain" description="HTH myb-type" evidence="7">
    <location>
        <begin position="375"/>
        <end position="428"/>
    </location>
</feature>
<feature type="compositionally biased region" description="Basic and acidic residues" evidence="5">
    <location>
        <begin position="153"/>
        <end position="173"/>
    </location>
</feature>
<feature type="region of interest" description="Disordered" evidence="5">
    <location>
        <begin position="1"/>
        <end position="101"/>
    </location>
</feature>
<dbReference type="EMBL" id="LLZZ01000160">
    <property type="protein sequence ID" value="KTA97470.1"/>
    <property type="molecule type" value="Genomic_DNA"/>
</dbReference>
<feature type="domain" description="Myb-like" evidence="6">
    <location>
        <begin position="379"/>
        <end position="424"/>
    </location>
</feature>
<dbReference type="VEuPathDB" id="FungiDB:B1J91_H09988g"/>
<dbReference type="SMART" id="SM00717">
    <property type="entry name" value="SANT"/>
    <property type="match status" value="3"/>
</dbReference>
<dbReference type="GO" id="GO:0005634">
    <property type="term" value="C:nucleus"/>
    <property type="evidence" value="ECO:0007669"/>
    <property type="project" value="UniProtKB-SubCell"/>
</dbReference>
<reference evidence="8 10" key="1">
    <citation type="submission" date="2015-10" db="EMBL/GenBank/DDBJ databases">
        <title>Draft genomes sequences of Candida glabrata isolates 1A, 1B, 2A, 2B, 3A and 3B.</title>
        <authorList>
            <person name="Haavelsrud O.E."/>
            <person name="Gaustad P."/>
        </authorList>
    </citation>
    <scope>NUCLEOTIDE SEQUENCE [LARGE SCALE GENOMIC DNA]</scope>
    <source>
        <strain evidence="8">910700640</strain>
    </source>
</reference>
<dbReference type="InterPro" id="IPR049260">
    <property type="entry name" value="REB1_MybAD"/>
</dbReference>
<dbReference type="AlphaFoldDB" id="A0A0W0CSG0"/>
<name>A0A0W0CSG0_CANGB</name>
<dbReference type="PANTHER" id="PTHR46380:SF2">
    <property type="entry name" value="CYCLIN-D-BINDING MYB-LIKE TRANSCRIPTION FACTOR 1"/>
    <property type="match status" value="1"/>
</dbReference>
<evidence type="ECO:0000256" key="3">
    <source>
        <dbReference type="ARBA" id="ARBA00023125"/>
    </source>
</evidence>
<accession>A0A0W0CSG0</accession>
<feature type="domain" description="HTH myb-type" evidence="7">
    <location>
        <begin position="503"/>
        <end position="532"/>
    </location>
</feature>
<dbReference type="EMBL" id="LLZZ01000175">
    <property type="protein sequence ID" value="KTA96068.1"/>
    <property type="molecule type" value="Genomic_DNA"/>
</dbReference>
<feature type="domain" description="Myb-like" evidence="6">
    <location>
        <begin position="427"/>
        <end position="528"/>
    </location>
</feature>
<dbReference type="SUPFAM" id="SSF46689">
    <property type="entry name" value="Homeodomain-like"/>
    <property type="match status" value="2"/>
</dbReference>
<dbReference type="CDD" id="cd00167">
    <property type="entry name" value="SANT"/>
    <property type="match status" value="3"/>
</dbReference>
<evidence type="ECO:0000313" key="9">
    <source>
        <dbReference type="EMBL" id="KTA97470.1"/>
    </source>
</evidence>
<evidence type="ECO:0000259" key="6">
    <source>
        <dbReference type="PROSITE" id="PS50090"/>
    </source>
</evidence>
<dbReference type="InterPro" id="IPR051651">
    <property type="entry name" value="DMTF1_DNA-bind_reg"/>
</dbReference>
<dbReference type="InterPro" id="IPR001005">
    <property type="entry name" value="SANT/Myb"/>
</dbReference>
<dbReference type="VEuPathDB" id="FungiDB:GWK60_H09933"/>
<dbReference type="PROSITE" id="PS50090">
    <property type="entry name" value="MYB_LIKE"/>
    <property type="match status" value="2"/>
</dbReference>
<dbReference type="Proteomes" id="UP000054886">
    <property type="component" value="Unassembled WGS sequence"/>
</dbReference>
<evidence type="ECO:0000256" key="4">
    <source>
        <dbReference type="ARBA" id="ARBA00023242"/>
    </source>
</evidence>
<dbReference type="GO" id="GO:0003700">
    <property type="term" value="F:DNA-binding transcription factor activity"/>
    <property type="evidence" value="ECO:0007669"/>
    <property type="project" value="TreeGrafter"/>
</dbReference>
<evidence type="ECO:0000259" key="7">
    <source>
        <dbReference type="PROSITE" id="PS51294"/>
    </source>
</evidence>
<gene>
    <name evidence="9" type="ORF">AO440_002321</name>
    <name evidence="8" type="ORF">AO440_005449</name>
</gene>
<dbReference type="PANTHER" id="PTHR46380">
    <property type="entry name" value="CYCLIN-D-BINDING MYB-LIKE TRANSCRIPTION FACTOR 1"/>
    <property type="match status" value="1"/>
</dbReference>
<dbReference type="Pfam" id="PF13921">
    <property type="entry name" value="Myb_DNA-bind_6"/>
    <property type="match status" value="1"/>
</dbReference>
<keyword evidence="3 8" id="KW-0238">DNA-binding</keyword>
<dbReference type="InterPro" id="IPR017930">
    <property type="entry name" value="Myb_dom"/>
</dbReference>
<evidence type="ECO:0000313" key="10">
    <source>
        <dbReference type="Proteomes" id="UP000054886"/>
    </source>
</evidence>
<evidence type="ECO:0000256" key="5">
    <source>
        <dbReference type="SAM" id="MobiDB-lite"/>
    </source>
</evidence>